<reference evidence="1" key="1">
    <citation type="submission" date="2019-08" db="EMBL/GenBank/DDBJ databases">
        <title>Genome sequence of Clostridiales bacterium MT110.</title>
        <authorList>
            <person name="Cao J."/>
        </authorList>
    </citation>
    <scope>NUCLEOTIDE SEQUENCE</scope>
    <source>
        <strain evidence="1">MT110</strain>
    </source>
</reference>
<accession>A0ACD1AF08</accession>
<name>A0ACD1AF08_9FIRM</name>
<evidence type="ECO:0000313" key="1">
    <source>
        <dbReference type="EMBL" id="QOX65122.1"/>
    </source>
</evidence>
<dbReference type="EMBL" id="CP042469">
    <property type="protein sequence ID" value="QOX65122.1"/>
    <property type="molecule type" value="Genomic_DNA"/>
</dbReference>
<keyword evidence="2" id="KW-1185">Reference proteome</keyword>
<protein>
    <submittedName>
        <fullName evidence="1">PTS glucose transporter subunit IIA</fullName>
    </submittedName>
</protein>
<organism evidence="1 2">
    <name type="scientific">Anoxybacterium hadale</name>
    <dbReference type="NCBI Taxonomy" id="3408580"/>
    <lineage>
        <taxon>Bacteria</taxon>
        <taxon>Bacillati</taxon>
        <taxon>Bacillota</taxon>
        <taxon>Clostridia</taxon>
        <taxon>Peptostreptococcales</taxon>
        <taxon>Anaerovoracaceae</taxon>
        <taxon>Anoxybacterium</taxon>
    </lineage>
</organism>
<keyword evidence="1" id="KW-0813">Transport</keyword>
<keyword evidence="1" id="KW-0762">Sugar transport</keyword>
<evidence type="ECO:0000313" key="2">
    <source>
        <dbReference type="Proteomes" id="UP000594014"/>
    </source>
</evidence>
<gene>
    <name evidence="1" type="ORF">FRZ06_18110</name>
</gene>
<dbReference type="Proteomes" id="UP000594014">
    <property type="component" value="Chromosome"/>
</dbReference>
<sequence>MFNWLEKRGKKFTEVISCVEGVLIPLKDVKDPAFSSGAIGRGIAIQPKSSSVVSPVDGTIQMIFPTNHAIGIATSDGLEFLIHIGIDTVKLKGEGFKLFVSEGQTVRKGDVIVEVDFDLLNRKGYSTDTMLLLTTDQAKAEFLDIGPYGELVGGKDQTLFKCSMK</sequence>
<proteinExistence type="predicted"/>